<accession>A0AAU8RFE1</accession>
<name>A0AAU8RFE1_9FLAO</name>
<dbReference type="SUPFAM" id="SSF102735">
    <property type="entry name" value="Trigger factor ribosome-binding domain"/>
    <property type="match status" value="1"/>
</dbReference>
<dbReference type="AlphaFoldDB" id="A0AAU8RFE1"/>
<evidence type="ECO:0000259" key="1">
    <source>
        <dbReference type="Pfam" id="PF05697"/>
    </source>
</evidence>
<gene>
    <name evidence="2" type="ORF">M666_07975</name>
</gene>
<feature type="domain" description="Trigger factor ribosome-binding bacterial" evidence="1">
    <location>
        <begin position="1"/>
        <end position="146"/>
    </location>
</feature>
<evidence type="ECO:0000313" key="2">
    <source>
        <dbReference type="EMBL" id="AIZ41515.1"/>
    </source>
</evidence>
<dbReference type="SUPFAM" id="SSF109998">
    <property type="entry name" value="Triger factor/SurA peptide-binding domain-like"/>
    <property type="match status" value="1"/>
</dbReference>
<dbReference type="GO" id="GO:0043335">
    <property type="term" value="P:protein unfolding"/>
    <property type="evidence" value="ECO:0007669"/>
    <property type="project" value="TreeGrafter"/>
</dbReference>
<dbReference type="PANTHER" id="PTHR30560">
    <property type="entry name" value="TRIGGER FACTOR CHAPERONE AND PEPTIDYL-PROLYL CIS/TRANS ISOMERASE"/>
    <property type="match status" value="1"/>
</dbReference>
<dbReference type="InterPro" id="IPR037041">
    <property type="entry name" value="Trigger_fac_C_sf"/>
</dbReference>
<dbReference type="InterPro" id="IPR005215">
    <property type="entry name" value="Trig_fac"/>
</dbReference>
<dbReference type="Pfam" id="PF05697">
    <property type="entry name" value="Trigger_N"/>
    <property type="match status" value="1"/>
</dbReference>
<dbReference type="GeneID" id="78060672"/>
<dbReference type="Gene3D" id="1.10.3120.10">
    <property type="entry name" value="Trigger factor, C-terminal domain"/>
    <property type="match status" value="1"/>
</dbReference>
<dbReference type="KEGG" id="cbat:M666_07975"/>
<dbReference type="Proteomes" id="UP000030786">
    <property type="component" value="Chromosome"/>
</dbReference>
<proteinExistence type="predicted"/>
<dbReference type="InterPro" id="IPR008881">
    <property type="entry name" value="Trigger_fac_ribosome-bd_bac"/>
</dbReference>
<dbReference type="PANTHER" id="PTHR30560:SF3">
    <property type="entry name" value="TRIGGER FACTOR-LIKE PROTEIN TIG, CHLOROPLASTIC"/>
    <property type="match status" value="1"/>
</dbReference>
<dbReference type="GO" id="GO:0051083">
    <property type="term" value="P:'de novo' cotranslational protein folding"/>
    <property type="evidence" value="ECO:0007669"/>
    <property type="project" value="TreeGrafter"/>
</dbReference>
<dbReference type="RefSeq" id="WP_029447105.1">
    <property type="nucleotide sequence ID" value="NZ_CP009976.1"/>
</dbReference>
<reference evidence="2 3" key="1">
    <citation type="journal article" date="2014" name="Environ. Microbiol.">
        <title>Contrasting genomic patterns and infection strategies of two co-existing Bacteroidetes podovirus genera.</title>
        <authorList>
            <person name="Holmfeldt K."/>
            <person name="Howard-Varona C."/>
            <person name="Solonenko N."/>
            <person name="Sullivan M.B."/>
        </authorList>
    </citation>
    <scope>NUCLEOTIDE SEQUENCE [LARGE SCALE GENOMIC DNA]</scope>
    <source>
        <strain evidence="2 3">18</strain>
    </source>
</reference>
<dbReference type="GO" id="GO:0015031">
    <property type="term" value="P:protein transport"/>
    <property type="evidence" value="ECO:0007669"/>
    <property type="project" value="InterPro"/>
</dbReference>
<sequence length="442" mass="50596">MNITKEQIDELNAVVKVAVTKDDYQDKVESILKDYRKQANIPGFRKGQVPMGLIKKQYGKAVLVDEVNKLLQDNLNKYLTEEKLDVLGNPLPKQRDNFNWDAEDFEFEFELGLAPSFEVDLKSKKAITEYKIVADDKMINEQVERIQKQYGTLTSKAEVSKKDEVVGVFKNEEEEEEIENKATLEISTLKSKKATDALVGSKVGDVITINTKGLFSEDQELASALGIQAEKAEKLAIDVTFTIEEINEREPAKLDQDLFDKLFGKDVVSSEEELKAKIKEDSEQQFAQQADQKLLNDITENFIDTTKFDLPTDFLKKWIKLTGEKVLTDEEATEEFEKSEKGLRYQLIEGKIITENKLQVQFDELKEFSKGFIKSQMAQFGQMNPAEEELENIAGRVLSNQDEVKRLSEQLMSQKLLTLYKEKANLKTKEVTYENFVKEVYG</sequence>
<dbReference type="GO" id="GO:0043022">
    <property type="term" value="F:ribosome binding"/>
    <property type="evidence" value="ECO:0007669"/>
    <property type="project" value="TreeGrafter"/>
</dbReference>
<dbReference type="NCBIfam" id="TIGR00115">
    <property type="entry name" value="tig"/>
    <property type="match status" value="1"/>
</dbReference>
<dbReference type="GO" id="GO:0044183">
    <property type="term" value="F:protein folding chaperone"/>
    <property type="evidence" value="ECO:0007669"/>
    <property type="project" value="TreeGrafter"/>
</dbReference>
<dbReference type="InterPro" id="IPR027304">
    <property type="entry name" value="Trigger_fact/SurA_dom_sf"/>
</dbReference>
<dbReference type="EMBL" id="CP009976">
    <property type="protein sequence ID" value="AIZ41515.1"/>
    <property type="molecule type" value="Genomic_DNA"/>
</dbReference>
<evidence type="ECO:0000313" key="3">
    <source>
        <dbReference type="Proteomes" id="UP000030786"/>
    </source>
</evidence>
<keyword evidence="2" id="KW-0413">Isomerase</keyword>
<dbReference type="PIRSF" id="PIRSF003095">
    <property type="entry name" value="Trigger_factor"/>
    <property type="match status" value="1"/>
</dbReference>
<dbReference type="Gene3D" id="3.30.70.1050">
    <property type="entry name" value="Trigger factor ribosome-binding domain"/>
    <property type="match status" value="1"/>
</dbReference>
<organism evidence="2 3">
    <name type="scientific">Cellulophaga baltica 18</name>
    <dbReference type="NCBI Taxonomy" id="1348584"/>
    <lineage>
        <taxon>Bacteria</taxon>
        <taxon>Pseudomonadati</taxon>
        <taxon>Bacteroidota</taxon>
        <taxon>Flavobacteriia</taxon>
        <taxon>Flavobacteriales</taxon>
        <taxon>Flavobacteriaceae</taxon>
        <taxon>Cellulophaga</taxon>
    </lineage>
</organism>
<dbReference type="InterPro" id="IPR036611">
    <property type="entry name" value="Trigger_fac_ribosome-bd_sf"/>
</dbReference>
<dbReference type="GO" id="GO:0003755">
    <property type="term" value="F:peptidyl-prolyl cis-trans isomerase activity"/>
    <property type="evidence" value="ECO:0007669"/>
    <property type="project" value="TreeGrafter"/>
</dbReference>
<protein>
    <submittedName>
        <fullName evidence="2">Peptidylprolyl isomerase</fullName>
    </submittedName>
</protein>